<evidence type="ECO:0000259" key="11">
    <source>
        <dbReference type="PROSITE" id="PS51015"/>
    </source>
</evidence>
<dbReference type="InterPro" id="IPR003105">
    <property type="entry name" value="SRA_YDG"/>
</dbReference>
<organism evidence="12">
    <name type="scientific">Dunaliella tertiolecta</name>
    <name type="common">Green alga</name>
    <dbReference type="NCBI Taxonomy" id="3047"/>
    <lineage>
        <taxon>Eukaryota</taxon>
        <taxon>Viridiplantae</taxon>
        <taxon>Chlorophyta</taxon>
        <taxon>core chlorophytes</taxon>
        <taxon>Chlorophyceae</taxon>
        <taxon>CS clade</taxon>
        <taxon>Chlamydomonadales</taxon>
        <taxon>Dunaliellaceae</taxon>
        <taxon>Dunaliella</taxon>
    </lineage>
</organism>
<dbReference type="InterPro" id="IPR045134">
    <property type="entry name" value="UHRF1/2-like"/>
</dbReference>
<accession>A0A7S3R809</accession>
<dbReference type="PROSITE" id="PS51015">
    <property type="entry name" value="YDG"/>
    <property type="match status" value="1"/>
</dbReference>
<dbReference type="SMART" id="SM00466">
    <property type="entry name" value="SRA"/>
    <property type="match status" value="1"/>
</dbReference>
<dbReference type="Gene3D" id="2.30.280.10">
    <property type="entry name" value="SRA-YDG"/>
    <property type="match status" value="1"/>
</dbReference>
<evidence type="ECO:0000256" key="6">
    <source>
        <dbReference type="ARBA" id="ARBA00023242"/>
    </source>
</evidence>
<dbReference type="PROSITE" id="PS00518">
    <property type="entry name" value="ZF_RING_1"/>
    <property type="match status" value="1"/>
</dbReference>
<evidence type="ECO:0000256" key="5">
    <source>
        <dbReference type="ARBA" id="ARBA00023125"/>
    </source>
</evidence>
<gene>
    <name evidence="12" type="ORF">DTER00134_LOCUS20566</name>
</gene>
<evidence type="ECO:0000256" key="8">
    <source>
        <dbReference type="PROSITE-ProRule" id="PRU00358"/>
    </source>
</evidence>
<feature type="region of interest" description="Disordered" evidence="9">
    <location>
        <begin position="34"/>
        <end position="103"/>
    </location>
</feature>
<comment type="subcellular location">
    <subcellularLocation>
        <location evidence="8">Nucleus</location>
    </subcellularLocation>
</comment>
<feature type="region of interest" description="Disordered" evidence="9">
    <location>
        <begin position="572"/>
        <end position="613"/>
    </location>
</feature>
<dbReference type="AlphaFoldDB" id="A0A7S3R809"/>
<evidence type="ECO:0000256" key="3">
    <source>
        <dbReference type="ARBA" id="ARBA00022771"/>
    </source>
</evidence>
<dbReference type="GO" id="GO:0016567">
    <property type="term" value="P:protein ubiquitination"/>
    <property type="evidence" value="ECO:0007669"/>
    <property type="project" value="TreeGrafter"/>
</dbReference>
<evidence type="ECO:0008006" key="13">
    <source>
        <dbReference type="Google" id="ProtNLM"/>
    </source>
</evidence>
<feature type="domain" description="RING-type" evidence="10">
    <location>
        <begin position="111"/>
        <end position="150"/>
    </location>
</feature>
<dbReference type="SUPFAM" id="SSF57850">
    <property type="entry name" value="RING/U-box"/>
    <property type="match status" value="2"/>
</dbReference>
<dbReference type="InterPro" id="IPR015947">
    <property type="entry name" value="PUA-like_sf"/>
</dbReference>
<keyword evidence="6 8" id="KW-0539">Nucleus</keyword>
<feature type="region of interest" description="Disordered" evidence="9">
    <location>
        <begin position="636"/>
        <end position="674"/>
    </location>
</feature>
<dbReference type="GO" id="GO:0008270">
    <property type="term" value="F:zinc ion binding"/>
    <property type="evidence" value="ECO:0007669"/>
    <property type="project" value="UniProtKB-KW"/>
</dbReference>
<feature type="compositionally biased region" description="Low complexity" evidence="9">
    <location>
        <begin position="636"/>
        <end position="652"/>
    </location>
</feature>
<dbReference type="PANTHER" id="PTHR14140">
    <property type="entry name" value="E3 UBIQUITIN-PROTEIN LIGASE UHRF-RELATED"/>
    <property type="match status" value="1"/>
</dbReference>
<dbReference type="Pfam" id="PF13445">
    <property type="entry name" value="zf-RING_UBOX"/>
    <property type="match status" value="1"/>
</dbReference>
<dbReference type="GO" id="GO:0003677">
    <property type="term" value="F:DNA binding"/>
    <property type="evidence" value="ECO:0007669"/>
    <property type="project" value="UniProtKB-KW"/>
</dbReference>
<evidence type="ECO:0000313" key="12">
    <source>
        <dbReference type="EMBL" id="CAE0505493.1"/>
    </source>
</evidence>
<dbReference type="InterPro" id="IPR018957">
    <property type="entry name" value="Znf_C3HC4_RING-type"/>
</dbReference>
<evidence type="ECO:0000256" key="1">
    <source>
        <dbReference type="ARBA" id="ARBA00022679"/>
    </source>
</evidence>
<dbReference type="InterPro" id="IPR027370">
    <property type="entry name" value="Znf-RING_euk"/>
</dbReference>
<keyword evidence="5" id="KW-0238">DNA-binding</keyword>
<feature type="compositionally biased region" description="Low complexity" evidence="9">
    <location>
        <begin position="773"/>
        <end position="782"/>
    </location>
</feature>
<protein>
    <recommendedName>
        <fullName evidence="13">RING-type E3 ubiquitin transferase</fullName>
    </recommendedName>
</protein>
<feature type="region of interest" description="Disordered" evidence="9">
    <location>
        <begin position="445"/>
        <end position="467"/>
    </location>
</feature>
<dbReference type="GO" id="GO:0005634">
    <property type="term" value="C:nucleus"/>
    <property type="evidence" value="ECO:0007669"/>
    <property type="project" value="UniProtKB-SubCell"/>
</dbReference>
<dbReference type="FunFam" id="2.30.280.10:FF:000002">
    <property type="entry name" value="E3 ubiquitin-protein ligase ORTHRUS 2"/>
    <property type="match status" value="1"/>
</dbReference>
<proteinExistence type="predicted"/>
<dbReference type="SUPFAM" id="SSF88697">
    <property type="entry name" value="PUA domain-like"/>
    <property type="match status" value="1"/>
</dbReference>
<evidence type="ECO:0000259" key="10">
    <source>
        <dbReference type="PROSITE" id="PS50089"/>
    </source>
</evidence>
<keyword evidence="3 7" id="KW-0863">Zinc-finger</keyword>
<dbReference type="GO" id="GO:0061630">
    <property type="term" value="F:ubiquitin protein ligase activity"/>
    <property type="evidence" value="ECO:0007669"/>
    <property type="project" value="TreeGrafter"/>
</dbReference>
<reference evidence="12" key="1">
    <citation type="submission" date="2021-01" db="EMBL/GenBank/DDBJ databases">
        <authorList>
            <person name="Corre E."/>
            <person name="Pelletier E."/>
            <person name="Niang G."/>
            <person name="Scheremetjew M."/>
            <person name="Finn R."/>
            <person name="Kale V."/>
            <person name="Holt S."/>
            <person name="Cochrane G."/>
            <person name="Meng A."/>
            <person name="Brown T."/>
            <person name="Cohen L."/>
        </authorList>
    </citation>
    <scope>NUCLEOTIDE SEQUENCE</scope>
    <source>
        <strain evidence="12">CCMP1320</strain>
    </source>
</reference>
<dbReference type="GO" id="GO:0044027">
    <property type="term" value="P:negative regulation of gene expression via chromosomal CpG island methylation"/>
    <property type="evidence" value="ECO:0007669"/>
    <property type="project" value="TreeGrafter"/>
</dbReference>
<dbReference type="Pfam" id="PF02182">
    <property type="entry name" value="SAD_SRA"/>
    <property type="match status" value="1"/>
</dbReference>
<dbReference type="SMART" id="SM00184">
    <property type="entry name" value="RING"/>
    <property type="match status" value="2"/>
</dbReference>
<dbReference type="InterPro" id="IPR017907">
    <property type="entry name" value="Znf_RING_CS"/>
</dbReference>
<dbReference type="InterPro" id="IPR047498">
    <property type="entry name" value="RING-HC_ORTHRUS_rpt1"/>
</dbReference>
<evidence type="ECO:0000256" key="7">
    <source>
        <dbReference type="PROSITE-ProRule" id="PRU00175"/>
    </source>
</evidence>
<dbReference type="EMBL" id="HBIP01033705">
    <property type="protein sequence ID" value="CAE0505493.1"/>
    <property type="molecule type" value="Transcribed_RNA"/>
</dbReference>
<dbReference type="InterPro" id="IPR036987">
    <property type="entry name" value="SRA-YDG_sf"/>
</dbReference>
<evidence type="ECO:0000256" key="9">
    <source>
        <dbReference type="SAM" id="MobiDB-lite"/>
    </source>
</evidence>
<dbReference type="PROSITE" id="PS50089">
    <property type="entry name" value="ZF_RING_2"/>
    <property type="match status" value="2"/>
</dbReference>
<sequence>MVDTTKEAEKERKERELEEKQAQLRREIVKIMMDTSLSEEEKAHKRQALMMGGSTAGKKEEPTTASKKAGKKGSKKKQGQAEAKQESEEEESEEEEPSEEEETFLDDTLKCAMCMNLCERPVTAPCQHNFCLVCFNKWRAQAKYKCPTCRADFPKQFAQNPRINTALILAIRLAKNPPKDKPAPVERRVEEDRPDEAYVTDRAVRSGRANASSGRIMVTAPPDHFGPIGPEYDPERNQGVLVGEWWKDRLDCRQWGAHLPHVAGIAGQSNTGAQSVVLSGGYEDDRDEGEWFLYTGSGGKDLSGNKRTNKAHSFDQTFDKMNKALQLSCTLGLPVRVVRSYKEKRSAYAPTTDTPVRYDGVYRILRCWRKKGQNENHHLICRYLFVRADNSPAPWSSSEGGDQGEQTIPKEAEDEIKEAVGQVYKMSDDPYWAFLQEKGEWGWKKPPPASKKLAGPGRTTDPTKKLKKKLSEQEKVLKEFRCALCKKTLQDPLSTPCNHLYCKGCLEAKFAGVADVQPTNSARSLRVRHVAKPCPCCKADLSSFMAVAQVNREMATVIQKLQDQVAEAQRAVDKAIEEQATQEKSSNEDEEEEEEEEQGVEGNGESRLPAHLSSYGHQGSLAQEAANGEIRPAAVDDAEAAASAALSGPAAAQEPPSTPPATERASLSASPLQHSTASLAATSIATVTTADRTHVATGKAPIQQVHVPTVPGQLSKKAEKRAWKGLPKKSMQGQMALYDKQIKDWIQPTSSPTLPGSFFPARRPFPGERQPREGQQQMQQLLPKDGHGDGGASLTSKTVASVMAALNAWQRFS</sequence>
<feature type="compositionally biased region" description="Polar residues" evidence="9">
    <location>
        <begin position="665"/>
        <end position="674"/>
    </location>
</feature>
<feature type="compositionally biased region" description="Acidic residues" evidence="9">
    <location>
        <begin position="87"/>
        <end position="103"/>
    </location>
</feature>
<dbReference type="CDD" id="cd23138">
    <property type="entry name" value="RING-HC_ORTHRUS_rpt1"/>
    <property type="match status" value="1"/>
</dbReference>
<feature type="domain" description="YDG" evidence="11">
    <location>
        <begin position="235"/>
        <end position="387"/>
    </location>
</feature>
<feature type="domain" description="RING-type" evidence="10">
    <location>
        <begin position="482"/>
        <end position="538"/>
    </location>
</feature>
<dbReference type="PANTHER" id="PTHR14140:SF27">
    <property type="entry name" value="OS04G0289800 PROTEIN"/>
    <property type="match status" value="1"/>
</dbReference>
<feature type="region of interest" description="Disordered" evidence="9">
    <location>
        <begin position="1"/>
        <end position="22"/>
    </location>
</feature>
<feature type="compositionally biased region" description="Acidic residues" evidence="9">
    <location>
        <begin position="588"/>
        <end position="599"/>
    </location>
</feature>
<dbReference type="InterPro" id="IPR013083">
    <property type="entry name" value="Znf_RING/FYVE/PHD"/>
</dbReference>
<dbReference type="Pfam" id="PF00097">
    <property type="entry name" value="zf-C3HC4"/>
    <property type="match status" value="1"/>
</dbReference>
<evidence type="ECO:0000256" key="2">
    <source>
        <dbReference type="ARBA" id="ARBA00022723"/>
    </source>
</evidence>
<keyword evidence="1" id="KW-0808">Transferase</keyword>
<feature type="compositionally biased region" description="Basic residues" evidence="9">
    <location>
        <begin position="68"/>
        <end position="78"/>
    </location>
</feature>
<feature type="region of interest" description="Disordered" evidence="9">
    <location>
        <begin position="750"/>
        <end position="795"/>
    </location>
</feature>
<keyword evidence="4" id="KW-0862">Zinc</keyword>
<feature type="region of interest" description="Disordered" evidence="9">
    <location>
        <begin position="695"/>
        <end position="716"/>
    </location>
</feature>
<evidence type="ECO:0000256" key="4">
    <source>
        <dbReference type="ARBA" id="ARBA00022833"/>
    </source>
</evidence>
<name>A0A7S3R809_DUNTE</name>
<dbReference type="Gene3D" id="3.30.40.10">
    <property type="entry name" value="Zinc/RING finger domain, C3HC4 (zinc finger)"/>
    <property type="match status" value="2"/>
</dbReference>
<keyword evidence="2" id="KW-0479">Metal-binding</keyword>
<dbReference type="InterPro" id="IPR001841">
    <property type="entry name" value="Znf_RING"/>
</dbReference>